<name>A0A3R7P1I1_TRYRA</name>
<evidence type="ECO:0000313" key="1">
    <source>
        <dbReference type="EMBL" id="RNF11204.1"/>
    </source>
</evidence>
<dbReference type="VEuPathDB" id="TriTrypDB:TRSC58_01844"/>
<dbReference type="GeneID" id="40325069"/>
<proteinExistence type="predicted"/>
<gene>
    <name evidence="1" type="ORF">TraAM80_01136</name>
</gene>
<evidence type="ECO:0000313" key="2">
    <source>
        <dbReference type="Proteomes" id="UP000283634"/>
    </source>
</evidence>
<accession>A0A3R7P1I1</accession>
<comment type="caution">
    <text evidence="1">The sequence shown here is derived from an EMBL/GenBank/DDBJ whole genome shotgun (WGS) entry which is preliminary data.</text>
</comment>
<keyword evidence="2" id="KW-1185">Reference proteome</keyword>
<organism evidence="1 2">
    <name type="scientific">Trypanosoma rangeli</name>
    <dbReference type="NCBI Taxonomy" id="5698"/>
    <lineage>
        <taxon>Eukaryota</taxon>
        <taxon>Discoba</taxon>
        <taxon>Euglenozoa</taxon>
        <taxon>Kinetoplastea</taxon>
        <taxon>Metakinetoplastina</taxon>
        <taxon>Trypanosomatida</taxon>
        <taxon>Trypanosomatidae</taxon>
        <taxon>Trypanosoma</taxon>
        <taxon>Herpetosoma</taxon>
    </lineage>
</organism>
<reference evidence="1 2" key="1">
    <citation type="journal article" date="2018" name="BMC Genomics">
        <title>Genomic comparison of Trypanosoma conorhini and Trypanosoma rangeli to Trypanosoma cruzi strains of high and low virulence.</title>
        <authorList>
            <person name="Bradwell K.R."/>
            <person name="Koparde V.N."/>
            <person name="Matveyev A.V."/>
            <person name="Serrano M.G."/>
            <person name="Alves J.M."/>
            <person name="Parikh H."/>
            <person name="Huang B."/>
            <person name="Lee V."/>
            <person name="Espinosa-Alvarez O."/>
            <person name="Ortiz P.A."/>
            <person name="Costa-Martins A.G."/>
            <person name="Teixeira M.M."/>
            <person name="Buck G.A."/>
        </authorList>
    </citation>
    <scope>NUCLEOTIDE SEQUENCE [LARGE SCALE GENOMIC DNA]</scope>
    <source>
        <strain evidence="1 2">AM80</strain>
    </source>
</reference>
<dbReference type="RefSeq" id="XP_029242039.1">
    <property type="nucleotide sequence ID" value="XM_029378189.1"/>
</dbReference>
<dbReference type="EMBL" id="MKGL01000021">
    <property type="protein sequence ID" value="RNF11204.1"/>
    <property type="molecule type" value="Genomic_DNA"/>
</dbReference>
<dbReference type="AlphaFoldDB" id="A0A3R7P1I1"/>
<dbReference type="Proteomes" id="UP000283634">
    <property type="component" value="Unassembled WGS sequence"/>
</dbReference>
<protein>
    <submittedName>
        <fullName evidence="1">Uncharacterized protein</fullName>
    </submittedName>
</protein>
<sequence length="105" mass="11565">MLSITRRHADVGKELYGKLSTLPGYFYGACRSHFGMTLHQDTFIGIRSSQLRGLFLSTSSKPLEANKLIATIPLASLYTVSNIGTKPNALRHVLLEDVCNAVIEE</sequence>